<dbReference type="PANTHER" id="PTHR11040">
    <property type="entry name" value="ZINC/IRON TRANSPORTER"/>
    <property type="match status" value="1"/>
</dbReference>
<feature type="transmembrane region" description="Helical" evidence="6">
    <location>
        <begin position="256"/>
        <end position="277"/>
    </location>
</feature>
<comment type="subcellular location">
    <subcellularLocation>
        <location evidence="1">Membrane</location>
        <topology evidence="1">Multi-pass membrane protein</topology>
    </subcellularLocation>
</comment>
<keyword evidence="3 6" id="KW-1133">Transmembrane helix</keyword>
<name>A0A1D1VQ88_RAMVA</name>
<dbReference type="AlphaFoldDB" id="A0A1D1VQ88"/>
<feature type="transmembrane region" description="Helical" evidence="6">
    <location>
        <begin position="12"/>
        <end position="30"/>
    </location>
</feature>
<dbReference type="OrthoDB" id="448280at2759"/>
<dbReference type="EMBL" id="BDGG01000010">
    <property type="protein sequence ID" value="GAV03747.1"/>
    <property type="molecule type" value="Genomic_DNA"/>
</dbReference>
<feature type="transmembrane region" description="Helical" evidence="6">
    <location>
        <begin position="386"/>
        <end position="405"/>
    </location>
</feature>
<dbReference type="InterPro" id="IPR003689">
    <property type="entry name" value="ZIP"/>
</dbReference>
<dbReference type="PANTHER" id="PTHR11040:SF140">
    <property type="entry name" value="ZRT (ZRT), IRT- (IRT-) LIKE PROTEIN TRANSPORTER"/>
    <property type="match status" value="1"/>
</dbReference>
<dbReference type="GO" id="GO:0005886">
    <property type="term" value="C:plasma membrane"/>
    <property type="evidence" value="ECO:0007669"/>
    <property type="project" value="TreeGrafter"/>
</dbReference>
<evidence type="ECO:0000256" key="3">
    <source>
        <dbReference type="ARBA" id="ARBA00022989"/>
    </source>
</evidence>
<dbReference type="Pfam" id="PF02535">
    <property type="entry name" value="Zip"/>
    <property type="match status" value="1"/>
</dbReference>
<feature type="transmembrane region" description="Helical" evidence="6">
    <location>
        <begin position="315"/>
        <end position="335"/>
    </location>
</feature>
<feature type="compositionally biased region" description="Basic and acidic residues" evidence="5">
    <location>
        <begin position="127"/>
        <end position="145"/>
    </location>
</feature>
<evidence type="ECO:0000256" key="4">
    <source>
        <dbReference type="ARBA" id="ARBA00023136"/>
    </source>
</evidence>
<feature type="transmembrane region" description="Helical" evidence="6">
    <location>
        <begin position="91"/>
        <end position="109"/>
    </location>
</feature>
<dbReference type="Proteomes" id="UP000186922">
    <property type="component" value="Unassembled WGS sequence"/>
</dbReference>
<dbReference type="STRING" id="947166.A0A1D1VQ88"/>
<evidence type="ECO:0000313" key="7">
    <source>
        <dbReference type="EMBL" id="GAV03747.1"/>
    </source>
</evidence>
<evidence type="ECO:0000256" key="2">
    <source>
        <dbReference type="ARBA" id="ARBA00022692"/>
    </source>
</evidence>
<feature type="transmembrane region" description="Helical" evidence="6">
    <location>
        <begin position="283"/>
        <end position="303"/>
    </location>
</feature>
<evidence type="ECO:0000313" key="8">
    <source>
        <dbReference type="Proteomes" id="UP000186922"/>
    </source>
</evidence>
<sequence>MLSLRLTKGLVLGGMFLITAFFCCLPAFIISRVRTRRLESTGSHTTLFRSCISFLNCFACGVFLGTLFLDLQPDVIEGFKTSLEALGIESSYPLAQFCTVFGFLLVLVVERIAMSCKSDATQIVHGHSHERGTEHRSRSRTRSENSVRNNPDLLRERLVQAQYAMPNPYHPETSRAEQPETRVGDFRTRRVSEVSLVDNNEDEPEILSSVASSRSTSPDRDIITSSERARNIQPRVEPALRLVKSKSHQSTHTARAFILLMALSLHSVFEGLAVGLQESRYKVLEIFGALLIHKCVVAFSVGMNLMQSHMALRNVLLCAMFFASASPLGIGIGIGMEGVQQEPGAQLASAVLQAFACGTFLFITFLEVLPHEMLKTSHSEAPGTMLLKILCMVLGFSVMAGLMFMDS</sequence>
<keyword evidence="4 6" id="KW-0472">Membrane</keyword>
<keyword evidence="2 6" id="KW-0812">Transmembrane</keyword>
<comment type="caution">
    <text evidence="7">The sequence shown here is derived from an EMBL/GenBank/DDBJ whole genome shotgun (WGS) entry which is preliminary data.</text>
</comment>
<feature type="region of interest" description="Disordered" evidence="5">
    <location>
        <begin position="200"/>
        <end position="221"/>
    </location>
</feature>
<feature type="transmembrane region" description="Helical" evidence="6">
    <location>
        <begin position="51"/>
        <end position="71"/>
    </location>
</feature>
<accession>A0A1D1VQ88</accession>
<reference evidence="7 8" key="1">
    <citation type="journal article" date="2016" name="Nat. Commun.">
        <title>Extremotolerant tardigrade genome and improved radiotolerance of human cultured cells by tardigrade-unique protein.</title>
        <authorList>
            <person name="Hashimoto T."/>
            <person name="Horikawa D.D."/>
            <person name="Saito Y."/>
            <person name="Kuwahara H."/>
            <person name="Kozuka-Hata H."/>
            <person name="Shin-I T."/>
            <person name="Minakuchi Y."/>
            <person name="Ohishi K."/>
            <person name="Motoyama A."/>
            <person name="Aizu T."/>
            <person name="Enomoto A."/>
            <person name="Kondo K."/>
            <person name="Tanaka S."/>
            <person name="Hara Y."/>
            <person name="Koshikawa S."/>
            <person name="Sagara H."/>
            <person name="Miura T."/>
            <person name="Yokobori S."/>
            <person name="Miyagawa K."/>
            <person name="Suzuki Y."/>
            <person name="Kubo T."/>
            <person name="Oyama M."/>
            <person name="Kohara Y."/>
            <person name="Fujiyama A."/>
            <person name="Arakawa K."/>
            <person name="Katayama T."/>
            <person name="Toyoda A."/>
            <person name="Kunieda T."/>
        </authorList>
    </citation>
    <scope>NUCLEOTIDE SEQUENCE [LARGE SCALE GENOMIC DNA]</scope>
    <source>
        <strain evidence="7 8">YOKOZUNA-1</strain>
    </source>
</reference>
<evidence type="ECO:0000256" key="1">
    <source>
        <dbReference type="ARBA" id="ARBA00004141"/>
    </source>
</evidence>
<gene>
    <name evidence="7" type="primary">RvY_14130-1</name>
    <name evidence="7" type="synonym">RvY_14130.1</name>
    <name evidence="7" type="ORF">RvY_14130</name>
</gene>
<keyword evidence="8" id="KW-1185">Reference proteome</keyword>
<dbReference type="GO" id="GO:0005385">
    <property type="term" value="F:zinc ion transmembrane transporter activity"/>
    <property type="evidence" value="ECO:0007669"/>
    <property type="project" value="TreeGrafter"/>
</dbReference>
<proteinExistence type="predicted"/>
<feature type="transmembrane region" description="Helical" evidence="6">
    <location>
        <begin position="347"/>
        <end position="366"/>
    </location>
</feature>
<feature type="region of interest" description="Disordered" evidence="5">
    <location>
        <begin position="123"/>
        <end position="151"/>
    </location>
</feature>
<evidence type="ECO:0000256" key="5">
    <source>
        <dbReference type="SAM" id="MobiDB-lite"/>
    </source>
</evidence>
<protein>
    <submittedName>
        <fullName evidence="7">Uncharacterized protein</fullName>
    </submittedName>
</protein>
<organism evidence="7 8">
    <name type="scientific">Ramazzottius varieornatus</name>
    <name type="common">Water bear</name>
    <name type="synonym">Tardigrade</name>
    <dbReference type="NCBI Taxonomy" id="947166"/>
    <lineage>
        <taxon>Eukaryota</taxon>
        <taxon>Metazoa</taxon>
        <taxon>Ecdysozoa</taxon>
        <taxon>Tardigrada</taxon>
        <taxon>Eutardigrada</taxon>
        <taxon>Parachela</taxon>
        <taxon>Hypsibioidea</taxon>
        <taxon>Ramazzottiidae</taxon>
        <taxon>Ramazzottius</taxon>
    </lineage>
</organism>
<evidence type="ECO:0000256" key="6">
    <source>
        <dbReference type="SAM" id="Phobius"/>
    </source>
</evidence>